<keyword evidence="4" id="KW-1185">Reference proteome</keyword>
<keyword evidence="2" id="KW-0812">Transmembrane</keyword>
<feature type="compositionally biased region" description="Polar residues" evidence="1">
    <location>
        <begin position="292"/>
        <end position="313"/>
    </location>
</feature>
<feature type="transmembrane region" description="Helical" evidence="2">
    <location>
        <begin position="264"/>
        <end position="287"/>
    </location>
</feature>
<keyword evidence="2" id="KW-0472">Membrane</keyword>
<dbReference type="Proteomes" id="UP000559027">
    <property type="component" value="Unassembled WGS sequence"/>
</dbReference>
<keyword evidence="2" id="KW-1133">Transmembrane helix</keyword>
<feature type="transmembrane region" description="Helical" evidence="2">
    <location>
        <begin position="125"/>
        <end position="143"/>
    </location>
</feature>
<evidence type="ECO:0000256" key="1">
    <source>
        <dbReference type="SAM" id="MobiDB-lite"/>
    </source>
</evidence>
<feature type="transmembrane region" description="Helical" evidence="2">
    <location>
        <begin position="188"/>
        <end position="210"/>
    </location>
</feature>
<dbReference type="AlphaFoldDB" id="A0A8H5D608"/>
<name>A0A8H5D608_9AGAR</name>
<feature type="transmembrane region" description="Helical" evidence="2">
    <location>
        <begin position="230"/>
        <end position="252"/>
    </location>
</feature>
<evidence type="ECO:0000313" key="4">
    <source>
        <dbReference type="Proteomes" id="UP000559027"/>
    </source>
</evidence>
<feature type="region of interest" description="Disordered" evidence="1">
    <location>
        <begin position="325"/>
        <end position="359"/>
    </location>
</feature>
<organism evidence="3 4">
    <name type="scientific">Leucocoprinus leucothites</name>
    <dbReference type="NCBI Taxonomy" id="201217"/>
    <lineage>
        <taxon>Eukaryota</taxon>
        <taxon>Fungi</taxon>
        <taxon>Dikarya</taxon>
        <taxon>Basidiomycota</taxon>
        <taxon>Agaricomycotina</taxon>
        <taxon>Agaricomycetes</taxon>
        <taxon>Agaricomycetidae</taxon>
        <taxon>Agaricales</taxon>
        <taxon>Agaricineae</taxon>
        <taxon>Agaricaceae</taxon>
        <taxon>Leucocoprinus</taxon>
    </lineage>
</organism>
<protein>
    <submittedName>
        <fullName evidence="3">Uncharacterized protein</fullName>
    </submittedName>
</protein>
<evidence type="ECO:0000256" key="2">
    <source>
        <dbReference type="SAM" id="Phobius"/>
    </source>
</evidence>
<proteinExistence type="predicted"/>
<feature type="transmembrane region" description="Helical" evidence="2">
    <location>
        <begin position="73"/>
        <end position="95"/>
    </location>
</feature>
<gene>
    <name evidence="3" type="ORF">D9756_007223</name>
</gene>
<dbReference type="EMBL" id="JAACJO010000009">
    <property type="protein sequence ID" value="KAF5354332.1"/>
    <property type="molecule type" value="Genomic_DNA"/>
</dbReference>
<accession>A0A8H5D608</accession>
<feature type="transmembrane region" description="Helical" evidence="2">
    <location>
        <begin position="150"/>
        <end position="168"/>
    </location>
</feature>
<reference evidence="3 4" key="1">
    <citation type="journal article" date="2020" name="ISME J.">
        <title>Uncovering the hidden diversity of litter-decomposition mechanisms in mushroom-forming fungi.</title>
        <authorList>
            <person name="Floudas D."/>
            <person name="Bentzer J."/>
            <person name="Ahren D."/>
            <person name="Johansson T."/>
            <person name="Persson P."/>
            <person name="Tunlid A."/>
        </authorList>
    </citation>
    <scope>NUCLEOTIDE SEQUENCE [LARGE SCALE GENOMIC DNA]</scope>
    <source>
        <strain evidence="3 4">CBS 146.42</strain>
    </source>
</reference>
<dbReference type="OrthoDB" id="3039972at2759"/>
<sequence length="359" mass="40462">MILEPGYEVDYSRRQLGAPNFGDSLDVQLFRIALKKVEPLHASASTEIFLFGIHCILFAVCFLILLRKRTTTNMIFLAVVTTMFAISILDVALTVRMDLHDMPMFLQGQADMAWVISRLYPKGPIFIANNFLADLLLLYRCYIVWGLHRWALGFASVLLLMDTIWGWVGGAGKYETFTVGYWFSFTSGFYWSVFCVNMAMTILTVGRIWWVTRRARPRLSTRISRGYTIIILILTETTLIYSACLLTALLIPHRLSYSSIALSVMVRIVAIIPNLMIVQIAMCRVIVDSDKSNPSSSPGDHTNTHSQQPTSTRETTLMLSTFITTELPSTLSQHQEIPPTGRDDEYAPEPSRAIKGSPV</sequence>
<feature type="region of interest" description="Disordered" evidence="1">
    <location>
        <begin position="291"/>
        <end position="313"/>
    </location>
</feature>
<evidence type="ECO:0000313" key="3">
    <source>
        <dbReference type="EMBL" id="KAF5354332.1"/>
    </source>
</evidence>
<feature type="compositionally biased region" description="Polar residues" evidence="1">
    <location>
        <begin position="325"/>
        <end position="335"/>
    </location>
</feature>
<comment type="caution">
    <text evidence="3">The sequence shown here is derived from an EMBL/GenBank/DDBJ whole genome shotgun (WGS) entry which is preliminary data.</text>
</comment>
<feature type="transmembrane region" description="Helical" evidence="2">
    <location>
        <begin position="48"/>
        <end position="66"/>
    </location>
</feature>